<keyword evidence="1" id="KW-0812">Transmembrane</keyword>
<evidence type="ECO:0000256" key="1">
    <source>
        <dbReference type="SAM" id="Phobius"/>
    </source>
</evidence>
<feature type="transmembrane region" description="Helical" evidence="1">
    <location>
        <begin position="72"/>
        <end position="95"/>
    </location>
</feature>
<comment type="caution">
    <text evidence="2">The sequence shown here is derived from an EMBL/GenBank/DDBJ whole genome shotgun (WGS) entry which is preliminary data.</text>
</comment>
<dbReference type="AlphaFoldDB" id="A0A815EJ11"/>
<accession>A0A815EJ11</accession>
<dbReference type="Proteomes" id="UP000663852">
    <property type="component" value="Unassembled WGS sequence"/>
</dbReference>
<reference evidence="2" key="1">
    <citation type="submission" date="2021-02" db="EMBL/GenBank/DDBJ databases">
        <authorList>
            <person name="Nowell W R."/>
        </authorList>
    </citation>
    <scope>NUCLEOTIDE SEQUENCE</scope>
</reference>
<evidence type="ECO:0000313" key="2">
    <source>
        <dbReference type="EMBL" id="CAF1307263.1"/>
    </source>
</evidence>
<dbReference type="OrthoDB" id="10568184at2759"/>
<gene>
    <name evidence="2" type="ORF">EDS130_LOCUS30940</name>
</gene>
<keyword evidence="1" id="KW-1133">Transmembrane helix</keyword>
<sequence length="103" mass="11754">MLLSDQNGEGKTTFFEWFWNSLNTYLVYISLFIICVGMIPILMILGGIFVLPTVMSVQFSDPSLLTYCHPMLYTYAFSTALIYFGIFIVLLVFIYSCWTAASD</sequence>
<evidence type="ECO:0000313" key="3">
    <source>
        <dbReference type="Proteomes" id="UP000663852"/>
    </source>
</evidence>
<keyword evidence="1" id="KW-0472">Membrane</keyword>
<protein>
    <submittedName>
        <fullName evidence="2">Uncharacterized protein</fullName>
    </submittedName>
</protein>
<dbReference type="EMBL" id="CAJNOJ010000221">
    <property type="protein sequence ID" value="CAF1307263.1"/>
    <property type="molecule type" value="Genomic_DNA"/>
</dbReference>
<proteinExistence type="predicted"/>
<name>A0A815EJ11_ADIRI</name>
<feature type="transmembrane region" description="Helical" evidence="1">
    <location>
        <begin position="25"/>
        <end position="51"/>
    </location>
</feature>
<organism evidence="2 3">
    <name type="scientific">Adineta ricciae</name>
    <name type="common">Rotifer</name>
    <dbReference type="NCBI Taxonomy" id="249248"/>
    <lineage>
        <taxon>Eukaryota</taxon>
        <taxon>Metazoa</taxon>
        <taxon>Spiralia</taxon>
        <taxon>Gnathifera</taxon>
        <taxon>Rotifera</taxon>
        <taxon>Eurotatoria</taxon>
        <taxon>Bdelloidea</taxon>
        <taxon>Adinetida</taxon>
        <taxon>Adinetidae</taxon>
        <taxon>Adineta</taxon>
    </lineage>
</organism>